<protein>
    <recommendedName>
        <fullName evidence="5">Sulfotransferase family protein</fullName>
    </recommendedName>
</protein>
<dbReference type="EMBL" id="BONZ01000067">
    <property type="protein sequence ID" value="GIH18414.1"/>
    <property type="molecule type" value="Genomic_DNA"/>
</dbReference>
<dbReference type="AlphaFoldDB" id="A0A8J3VTU8"/>
<dbReference type="Proteomes" id="UP000642748">
    <property type="component" value="Unassembled WGS sequence"/>
</dbReference>
<name>A0A8J3VTU8_9ACTN</name>
<accession>A0A8J3VTU8</accession>
<dbReference type="PANTHER" id="PTHR12788">
    <property type="entry name" value="PROTEIN-TYROSINE SULFOTRANSFERASE 2"/>
    <property type="match status" value="1"/>
</dbReference>
<dbReference type="Pfam" id="PF13469">
    <property type="entry name" value="Sulfotransfer_3"/>
    <property type="match status" value="1"/>
</dbReference>
<evidence type="ECO:0000256" key="2">
    <source>
        <dbReference type="SAM" id="MobiDB-lite"/>
    </source>
</evidence>
<evidence type="ECO:0000313" key="4">
    <source>
        <dbReference type="Proteomes" id="UP000642748"/>
    </source>
</evidence>
<reference evidence="3" key="1">
    <citation type="submission" date="2021-01" db="EMBL/GenBank/DDBJ databases">
        <title>Whole genome shotgun sequence of Rugosimonospora africana NBRC 104875.</title>
        <authorList>
            <person name="Komaki H."/>
            <person name="Tamura T."/>
        </authorList>
    </citation>
    <scope>NUCLEOTIDE SEQUENCE</scope>
    <source>
        <strain evidence="3">NBRC 104875</strain>
    </source>
</reference>
<dbReference type="InterPro" id="IPR026634">
    <property type="entry name" value="TPST-like"/>
</dbReference>
<dbReference type="PANTHER" id="PTHR12788:SF10">
    <property type="entry name" value="PROTEIN-TYROSINE SULFOTRANSFERASE"/>
    <property type="match status" value="1"/>
</dbReference>
<feature type="region of interest" description="Disordered" evidence="2">
    <location>
        <begin position="1"/>
        <end position="22"/>
    </location>
</feature>
<feature type="compositionally biased region" description="Low complexity" evidence="2">
    <location>
        <begin position="467"/>
        <end position="485"/>
    </location>
</feature>
<dbReference type="InterPro" id="IPR027417">
    <property type="entry name" value="P-loop_NTPase"/>
</dbReference>
<feature type="region of interest" description="Disordered" evidence="2">
    <location>
        <begin position="321"/>
        <end position="385"/>
    </location>
</feature>
<keyword evidence="1" id="KW-0808">Transferase</keyword>
<dbReference type="RefSeq" id="WP_203921937.1">
    <property type="nucleotide sequence ID" value="NZ_BONZ01000067.1"/>
</dbReference>
<feature type="region of interest" description="Disordered" evidence="2">
    <location>
        <begin position="442"/>
        <end position="495"/>
    </location>
</feature>
<comment type="caution">
    <text evidence="3">The sequence shown here is derived from an EMBL/GenBank/DDBJ whole genome shotgun (WGS) entry which is preliminary data.</text>
</comment>
<gene>
    <name evidence="3" type="ORF">Raf01_65860</name>
</gene>
<dbReference type="Gene3D" id="3.40.50.300">
    <property type="entry name" value="P-loop containing nucleotide triphosphate hydrolases"/>
    <property type="match status" value="1"/>
</dbReference>
<feature type="compositionally biased region" description="Low complexity" evidence="2">
    <location>
        <begin position="364"/>
        <end position="382"/>
    </location>
</feature>
<evidence type="ECO:0000313" key="3">
    <source>
        <dbReference type="EMBL" id="GIH18414.1"/>
    </source>
</evidence>
<organism evidence="3 4">
    <name type="scientific">Rugosimonospora africana</name>
    <dbReference type="NCBI Taxonomy" id="556532"/>
    <lineage>
        <taxon>Bacteria</taxon>
        <taxon>Bacillati</taxon>
        <taxon>Actinomycetota</taxon>
        <taxon>Actinomycetes</taxon>
        <taxon>Micromonosporales</taxon>
        <taxon>Micromonosporaceae</taxon>
        <taxon>Rugosimonospora</taxon>
    </lineage>
</organism>
<feature type="compositionally biased region" description="Polar residues" evidence="2">
    <location>
        <begin position="351"/>
        <end position="361"/>
    </location>
</feature>
<evidence type="ECO:0008006" key="5">
    <source>
        <dbReference type="Google" id="ProtNLM"/>
    </source>
</evidence>
<sequence length="597" mass="62833">MTDGVVTQPVPGFLAPGSGRSHSTPDPVFVLCAGRSGSTLLRFLLDAHPDLACPPETNVPTLCGQLATVWSLIEGAPLSANRGDEPPEIPDAAIAGVRETMDRMVGSYLARRGKKRYCDKSLGTARYTYLLTRIWPQARFLCLYRHPMDVIASGIEACPWGLNGYGFDPYIAETPGNAVWALARFWADNMTVIRAAEEQYPERCHRVRYEDLVADPQGTADAAYRFLGVDSVPGIAEACFAPERERFGPADYKIWHTSRITPDSVGRGWTVPVGLIAAPALQRLNELCEQLGYLPVDGSWGTAERPADLRVAMPGQELAQAPDAEPVPAQPAAHTQPAASAQTASAQVTVRSQPPAHTQSAVEAAAGTATAGTTTAGTTTAGPAVVDPGVADRLLAALAQLGEDFAKRWEPCSADTFMLVATPPTGSGPAARWRVSLPTASVTSVNDRPVDHGAARGGSAQSDGTTQGNNGIQGNNAIQGGNAIQSGNVHDGETIHDGAAVHDGAAIHDGNAIHDGEADEPDTAWDVIGSAETWEQILGGRANLSVALRHNQLRYCESGNAGPVAAEARIGMLGELLGLTSWRQARRHATPAPASNG</sequence>
<dbReference type="GO" id="GO:0008476">
    <property type="term" value="F:protein-tyrosine sulfotransferase activity"/>
    <property type="evidence" value="ECO:0007669"/>
    <property type="project" value="InterPro"/>
</dbReference>
<dbReference type="SUPFAM" id="SSF52540">
    <property type="entry name" value="P-loop containing nucleoside triphosphate hydrolases"/>
    <property type="match status" value="1"/>
</dbReference>
<evidence type="ECO:0000256" key="1">
    <source>
        <dbReference type="ARBA" id="ARBA00022679"/>
    </source>
</evidence>
<proteinExistence type="predicted"/>
<keyword evidence="4" id="KW-1185">Reference proteome</keyword>
<feature type="compositionally biased region" description="Low complexity" evidence="2">
    <location>
        <begin position="326"/>
        <end position="350"/>
    </location>
</feature>